<organism evidence="2 3">
    <name type="scientific">Ilex paraguariensis</name>
    <name type="common">yerba mate</name>
    <dbReference type="NCBI Taxonomy" id="185542"/>
    <lineage>
        <taxon>Eukaryota</taxon>
        <taxon>Viridiplantae</taxon>
        <taxon>Streptophyta</taxon>
        <taxon>Embryophyta</taxon>
        <taxon>Tracheophyta</taxon>
        <taxon>Spermatophyta</taxon>
        <taxon>Magnoliopsida</taxon>
        <taxon>eudicotyledons</taxon>
        <taxon>Gunneridae</taxon>
        <taxon>Pentapetalae</taxon>
        <taxon>asterids</taxon>
        <taxon>campanulids</taxon>
        <taxon>Aquifoliales</taxon>
        <taxon>Aquifoliaceae</taxon>
        <taxon>Ilex</taxon>
    </lineage>
</organism>
<reference evidence="2 3" key="1">
    <citation type="submission" date="2024-02" db="EMBL/GenBank/DDBJ databases">
        <authorList>
            <person name="Vignale AGUSTIN F."/>
            <person name="Sosa J E."/>
            <person name="Modenutti C."/>
        </authorList>
    </citation>
    <scope>NUCLEOTIDE SEQUENCE [LARGE SCALE GENOMIC DNA]</scope>
</reference>
<dbReference type="PROSITE" id="PS50011">
    <property type="entry name" value="PROTEIN_KINASE_DOM"/>
    <property type="match status" value="1"/>
</dbReference>
<gene>
    <name evidence="2" type="ORF">ILEXP_LOCUS12960</name>
</gene>
<dbReference type="SUPFAM" id="SSF56112">
    <property type="entry name" value="Protein kinase-like (PK-like)"/>
    <property type="match status" value="1"/>
</dbReference>
<dbReference type="InterPro" id="IPR000719">
    <property type="entry name" value="Prot_kinase_dom"/>
</dbReference>
<protein>
    <recommendedName>
        <fullName evidence="1">Protein kinase domain-containing protein</fullName>
    </recommendedName>
</protein>
<dbReference type="PANTHER" id="PTHR48055:SF62">
    <property type="entry name" value="PROTEIN KINASE DOMAIN-CONTAINING PROTEIN"/>
    <property type="match status" value="1"/>
</dbReference>
<evidence type="ECO:0000313" key="3">
    <source>
        <dbReference type="Proteomes" id="UP001642360"/>
    </source>
</evidence>
<evidence type="ECO:0000313" key="2">
    <source>
        <dbReference type="EMBL" id="CAK9145165.1"/>
    </source>
</evidence>
<comment type="caution">
    <text evidence="2">The sequence shown here is derived from an EMBL/GenBank/DDBJ whole genome shotgun (WGS) entry which is preliminary data.</text>
</comment>
<dbReference type="Proteomes" id="UP001642360">
    <property type="component" value="Unassembled WGS sequence"/>
</dbReference>
<name>A0ABC8RKS9_9AQUA</name>
<sequence length="164" mass="18018">MVEKVGDFGLAMLLIAGIDAQSSIRSTNVLKGSIGYILLAYGLGGKPSTVGDVYSFGIMLLEFFTGKNPTHDSIVEGLSLTKWVKPAFPTNMEQVLDPEPPSDIENLCRDDQSISSEIRRDYLKIIVDVALSCTFDSLNEHINLRGAYHKLKCVKEVLLKPNVT</sequence>
<feature type="domain" description="Protein kinase" evidence="1">
    <location>
        <begin position="1"/>
        <end position="131"/>
    </location>
</feature>
<dbReference type="PANTHER" id="PTHR48055">
    <property type="entry name" value="LEUCINE-RICH REPEAT RECEPTOR PROTEIN KINASE EMS1"/>
    <property type="match status" value="1"/>
</dbReference>
<dbReference type="EMBL" id="CAUOFW020001465">
    <property type="protein sequence ID" value="CAK9145165.1"/>
    <property type="molecule type" value="Genomic_DNA"/>
</dbReference>
<accession>A0ABC8RKS9</accession>
<dbReference type="AlphaFoldDB" id="A0ABC8RKS9"/>
<keyword evidence="3" id="KW-1185">Reference proteome</keyword>
<dbReference type="InterPro" id="IPR051564">
    <property type="entry name" value="LRR_receptor-like_kinase"/>
</dbReference>
<evidence type="ECO:0000259" key="1">
    <source>
        <dbReference type="PROSITE" id="PS50011"/>
    </source>
</evidence>
<proteinExistence type="predicted"/>
<dbReference type="InterPro" id="IPR011009">
    <property type="entry name" value="Kinase-like_dom_sf"/>
</dbReference>
<dbReference type="Gene3D" id="1.10.510.10">
    <property type="entry name" value="Transferase(Phosphotransferase) domain 1"/>
    <property type="match status" value="1"/>
</dbReference>